<dbReference type="SUPFAM" id="SSF53335">
    <property type="entry name" value="S-adenosyl-L-methionine-dependent methyltransferases"/>
    <property type="match status" value="1"/>
</dbReference>
<comment type="caution">
    <text evidence="9">The sequence shown here is derived from an EMBL/GenBank/DDBJ whole genome shotgun (WGS) entry which is preliminary data.</text>
</comment>
<evidence type="ECO:0000259" key="8">
    <source>
        <dbReference type="Pfam" id="PF26049"/>
    </source>
</evidence>
<feature type="domain" description="RlmG N-terminal" evidence="8">
    <location>
        <begin position="5"/>
        <end position="201"/>
    </location>
</feature>
<feature type="domain" description="Methyltransferase small" evidence="7">
    <location>
        <begin position="229"/>
        <end position="404"/>
    </location>
</feature>
<evidence type="ECO:0000256" key="6">
    <source>
        <dbReference type="HAMAP-Rule" id="MF_01859"/>
    </source>
</evidence>
<keyword evidence="1 6" id="KW-0963">Cytoplasm</keyword>
<evidence type="ECO:0000256" key="3">
    <source>
        <dbReference type="ARBA" id="ARBA00022603"/>
    </source>
</evidence>
<comment type="similarity">
    <text evidence="6">Belongs to the methyltransferase superfamily. RlmG family.</text>
</comment>
<dbReference type="EC" id="2.1.1.174" evidence="6"/>
<dbReference type="PIRSF" id="PIRSF037565">
    <property type="entry name" value="RRNA_m2G_Mtase_RsmD_prd"/>
    <property type="match status" value="1"/>
</dbReference>
<evidence type="ECO:0000313" key="10">
    <source>
        <dbReference type="Proteomes" id="UP001595897"/>
    </source>
</evidence>
<dbReference type="RefSeq" id="WP_382407890.1">
    <property type="nucleotide sequence ID" value="NZ_JBHSGU010000002.1"/>
</dbReference>
<dbReference type="PANTHER" id="PTHR47816:SF5">
    <property type="entry name" value="RIBOSOMAL RNA LARGE SUBUNIT METHYLTRANSFERASE G"/>
    <property type="match status" value="1"/>
</dbReference>
<proteinExistence type="inferred from homology"/>
<comment type="subcellular location">
    <subcellularLocation>
        <location evidence="6">Cytoplasm</location>
    </subcellularLocation>
</comment>
<dbReference type="Pfam" id="PF05175">
    <property type="entry name" value="MTS"/>
    <property type="match status" value="1"/>
</dbReference>
<evidence type="ECO:0000256" key="4">
    <source>
        <dbReference type="ARBA" id="ARBA00022679"/>
    </source>
</evidence>
<keyword evidence="4 6" id="KW-0808">Transferase</keyword>
<evidence type="ECO:0000256" key="5">
    <source>
        <dbReference type="ARBA" id="ARBA00022691"/>
    </source>
</evidence>
<dbReference type="GO" id="GO:0032259">
    <property type="term" value="P:methylation"/>
    <property type="evidence" value="ECO:0007669"/>
    <property type="project" value="UniProtKB-KW"/>
</dbReference>
<accession>A0ABV9LVC2</accession>
<name>A0ABV9LVC2_9ALTE</name>
<dbReference type="InterPro" id="IPR017237">
    <property type="entry name" value="RLMG"/>
</dbReference>
<comment type="function">
    <text evidence="6">Specifically methylates the guanine in position 1835 (m2G1835) of 23S rRNA.</text>
</comment>
<dbReference type="Proteomes" id="UP001595897">
    <property type="component" value="Unassembled WGS sequence"/>
</dbReference>
<dbReference type="InterPro" id="IPR007848">
    <property type="entry name" value="Small_mtfrase_dom"/>
</dbReference>
<dbReference type="GO" id="GO:0008168">
    <property type="term" value="F:methyltransferase activity"/>
    <property type="evidence" value="ECO:0007669"/>
    <property type="project" value="UniProtKB-KW"/>
</dbReference>
<dbReference type="InterPro" id="IPR058679">
    <property type="entry name" value="RlmG_N"/>
</dbReference>
<dbReference type="PANTHER" id="PTHR47816">
    <property type="entry name" value="RIBOSOMAL RNA SMALL SUBUNIT METHYLTRANSFERASE C"/>
    <property type="match status" value="1"/>
</dbReference>
<keyword evidence="10" id="KW-1185">Reference proteome</keyword>
<evidence type="ECO:0000256" key="1">
    <source>
        <dbReference type="ARBA" id="ARBA00022490"/>
    </source>
</evidence>
<evidence type="ECO:0000313" key="9">
    <source>
        <dbReference type="EMBL" id="MFC4700461.1"/>
    </source>
</evidence>
<organism evidence="9 10">
    <name type="scientific">Glaciecola siphonariae</name>
    <dbReference type="NCBI Taxonomy" id="521012"/>
    <lineage>
        <taxon>Bacteria</taxon>
        <taxon>Pseudomonadati</taxon>
        <taxon>Pseudomonadota</taxon>
        <taxon>Gammaproteobacteria</taxon>
        <taxon>Alteromonadales</taxon>
        <taxon>Alteromonadaceae</taxon>
        <taxon>Glaciecola</taxon>
    </lineage>
</organism>
<dbReference type="InterPro" id="IPR029063">
    <property type="entry name" value="SAM-dependent_MTases_sf"/>
</dbReference>
<dbReference type="HAMAP" id="MF_01859">
    <property type="entry name" value="23SrRNA_methyltr_G"/>
    <property type="match status" value="1"/>
</dbReference>
<dbReference type="Pfam" id="PF26049">
    <property type="entry name" value="RLMG_N"/>
    <property type="match status" value="1"/>
</dbReference>
<dbReference type="InterPro" id="IPR002052">
    <property type="entry name" value="DNA_methylase_N6_adenine_CS"/>
</dbReference>
<keyword evidence="2 6" id="KW-0698">rRNA processing</keyword>
<dbReference type="CDD" id="cd02440">
    <property type="entry name" value="AdoMet_MTases"/>
    <property type="match status" value="1"/>
</dbReference>
<keyword evidence="5 6" id="KW-0949">S-adenosyl-L-methionine</keyword>
<evidence type="ECO:0000259" key="7">
    <source>
        <dbReference type="Pfam" id="PF05175"/>
    </source>
</evidence>
<sequence length="410" mass="45214">MNTNTEFSICGRQLRLLRFPEQGAHSSLQAWDAADELLLNHLSEQNLIASKGIAIINDDFGALYCALADASPLVFSDSFMAHTAIKQNAKRNELSAPWLYSPLALEQAQFTREALLDPSAGSHEQATSPLSLVLIKIPRTLALLEQQLIALRQHITPNTQIIAAAKVKSVTSNVLKMFERYIGPTKTSLAVKKARLIFAQALNSDDNANPLNDIKSPFPSVVTDPAIEFSLYNHANVFCRDQLDIGARLMLSHLPSHFSGSCIDLGCGNGVLGIAMMKQNPDASMVFVDESFMAIASAKLSVEHAFKGSDKSKNIGFEVSHCLHSLLQRSAEPVDMVLCNPPFHQQNVITDEIAWQMFLDAKRMLKPGGELRIVANRHLDYPNKLKRLFGACKLVANNRKFVVLSAIKQR</sequence>
<gene>
    <name evidence="6" type="primary">rlmG</name>
    <name evidence="9" type="ORF">ACFO4O_09850</name>
</gene>
<evidence type="ECO:0000256" key="2">
    <source>
        <dbReference type="ARBA" id="ARBA00022552"/>
    </source>
</evidence>
<reference evidence="10" key="1">
    <citation type="journal article" date="2019" name="Int. J. Syst. Evol. Microbiol.">
        <title>The Global Catalogue of Microorganisms (GCM) 10K type strain sequencing project: providing services to taxonomists for standard genome sequencing and annotation.</title>
        <authorList>
            <consortium name="The Broad Institute Genomics Platform"/>
            <consortium name="The Broad Institute Genome Sequencing Center for Infectious Disease"/>
            <person name="Wu L."/>
            <person name="Ma J."/>
        </authorList>
    </citation>
    <scope>NUCLEOTIDE SEQUENCE [LARGE SCALE GENOMIC DNA]</scope>
    <source>
        <strain evidence="10">KACC 12507</strain>
    </source>
</reference>
<dbReference type="InterPro" id="IPR046977">
    <property type="entry name" value="RsmC/RlmG"/>
</dbReference>
<dbReference type="Gene3D" id="3.40.50.150">
    <property type="entry name" value="Vaccinia Virus protein VP39"/>
    <property type="match status" value="2"/>
</dbReference>
<dbReference type="EMBL" id="JBHSGU010000002">
    <property type="protein sequence ID" value="MFC4700461.1"/>
    <property type="molecule type" value="Genomic_DNA"/>
</dbReference>
<keyword evidence="3 6" id="KW-0489">Methyltransferase</keyword>
<protein>
    <recommendedName>
        <fullName evidence="6">Ribosomal RNA large subunit methyltransferase G</fullName>
        <ecNumber evidence="6">2.1.1.174</ecNumber>
    </recommendedName>
    <alternativeName>
        <fullName evidence="6">23S rRNA m2G1835 methyltransferase</fullName>
    </alternativeName>
    <alternativeName>
        <fullName evidence="6">rRNA (guanine-N(2)-)-methyltransferase RlmG</fullName>
    </alternativeName>
</protein>
<dbReference type="PROSITE" id="PS00092">
    <property type="entry name" value="N6_MTASE"/>
    <property type="match status" value="1"/>
</dbReference>
<comment type="catalytic activity">
    <reaction evidence="6">
        <text>guanosine(1835) in 23S rRNA + S-adenosyl-L-methionine = N(2)-methylguanosine(1835) in 23S rRNA + S-adenosyl-L-homocysteine + H(+)</text>
        <dbReference type="Rhea" id="RHEA:42744"/>
        <dbReference type="Rhea" id="RHEA-COMP:10217"/>
        <dbReference type="Rhea" id="RHEA-COMP:10218"/>
        <dbReference type="ChEBI" id="CHEBI:15378"/>
        <dbReference type="ChEBI" id="CHEBI:57856"/>
        <dbReference type="ChEBI" id="CHEBI:59789"/>
        <dbReference type="ChEBI" id="CHEBI:74269"/>
        <dbReference type="ChEBI" id="CHEBI:74481"/>
        <dbReference type="EC" id="2.1.1.174"/>
    </reaction>
</comment>